<dbReference type="RefSeq" id="WP_119771925.1">
    <property type="nucleotide sequence ID" value="NZ_QYUO01000003.1"/>
</dbReference>
<keyword evidence="2" id="KW-0560">Oxidoreductase</keyword>
<dbReference type="Gene3D" id="2.60.40.200">
    <property type="entry name" value="Superoxide dismutase, copper/zinc binding domain"/>
    <property type="match status" value="1"/>
</dbReference>
<dbReference type="GO" id="GO:0005507">
    <property type="term" value="F:copper ion binding"/>
    <property type="evidence" value="ECO:0007669"/>
    <property type="project" value="InterPro"/>
</dbReference>
<dbReference type="EC" id="1.15.1.1" evidence="2"/>
<keyword evidence="2" id="KW-0862">Zinc</keyword>
<comment type="cofactor">
    <cofactor evidence="2">
        <name>Cu cation</name>
        <dbReference type="ChEBI" id="CHEBI:23378"/>
    </cofactor>
    <text evidence="2">Binds 1 copper ion per subunit.</text>
</comment>
<comment type="caution">
    <text evidence="4">The sequence shown here is derived from an EMBL/GenBank/DDBJ whole genome shotgun (WGS) entry which is preliminary data.</text>
</comment>
<keyword evidence="2" id="KW-0479">Metal-binding</keyword>
<evidence type="ECO:0000259" key="3">
    <source>
        <dbReference type="Pfam" id="PF00080"/>
    </source>
</evidence>
<dbReference type="Pfam" id="PF00080">
    <property type="entry name" value="Sod_Cu"/>
    <property type="match status" value="1"/>
</dbReference>
<reference evidence="5" key="1">
    <citation type="submission" date="2018-09" db="EMBL/GenBank/DDBJ databases">
        <authorList>
            <person name="Zhu H."/>
        </authorList>
    </citation>
    <scope>NUCLEOTIDE SEQUENCE [LARGE SCALE GENOMIC DNA]</scope>
    <source>
        <strain evidence="5">K1R23-30</strain>
    </source>
</reference>
<comment type="cofactor">
    <cofactor evidence="2">
        <name>Zn(2+)</name>
        <dbReference type="ChEBI" id="CHEBI:29105"/>
    </cofactor>
    <text evidence="2">Binds 1 zinc ion per subunit.</text>
</comment>
<dbReference type="SUPFAM" id="SSF49329">
    <property type="entry name" value="Cu,Zn superoxide dismutase-like"/>
    <property type="match status" value="1"/>
</dbReference>
<dbReference type="InterPro" id="IPR001424">
    <property type="entry name" value="SOD_Cu_Zn_dom"/>
</dbReference>
<sequence>MSTTVIKHLANSRELTAEGRDVRTRLGTTLILIVSLAVLIAPARATDLGAEVKLHDRAGNQVGKARLAQQGDGNVVVQVHVHDLPPGFHGFHVHAVGECVPPFISAGGHFDRDGHSHKSHTGDLPVLLVNTDGTANAKLDTDRFAVADLFDADGSTIIIHANPDNYANIPNRYVAAPDATTLATGDAGDRIACGVVEKVVER</sequence>
<keyword evidence="5" id="KW-1185">Reference proteome</keyword>
<dbReference type="EMBL" id="QYUO01000003">
    <property type="protein sequence ID" value="RJF92039.1"/>
    <property type="molecule type" value="Genomic_DNA"/>
</dbReference>
<organism evidence="4 5">
    <name type="scientific">Noviherbaspirillum saxi</name>
    <dbReference type="NCBI Taxonomy" id="2320863"/>
    <lineage>
        <taxon>Bacteria</taxon>
        <taxon>Pseudomonadati</taxon>
        <taxon>Pseudomonadota</taxon>
        <taxon>Betaproteobacteria</taxon>
        <taxon>Burkholderiales</taxon>
        <taxon>Oxalobacteraceae</taxon>
        <taxon>Noviherbaspirillum</taxon>
    </lineage>
</organism>
<evidence type="ECO:0000256" key="2">
    <source>
        <dbReference type="RuleBase" id="RU000393"/>
    </source>
</evidence>
<dbReference type="InterPro" id="IPR036423">
    <property type="entry name" value="SOD-like_Cu/Zn_dom_sf"/>
</dbReference>
<dbReference type="PROSITE" id="PS00332">
    <property type="entry name" value="SOD_CU_ZN_2"/>
    <property type="match status" value="1"/>
</dbReference>
<comment type="similarity">
    <text evidence="1 2">Belongs to the Cu-Zn superoxide dismutase family.</text>
</comment>
<feature type="domain" description="Superoxide dismutase copper/zinc binding" evidence="3">
    <location>
        <begin position="63"/>
        <end position="196"/>
    </location>
</feature>
<name>A0A3A3FY77_9BURK</name>
<dbReference type="CDD" id="cd00305">
    <property type="entry name" value="Cu-Zn_Superoxide_Dismutase"/>
    <property type="match status" value="1"/>
</dbReference>
<dbReference type="PRINTS" id="PR00068">
    <property type="entry name" value="CUZNDISMTASE"/>
</dbReference>
<dbReference type="Proteomes" id="UP000265955">
    <property type="component" value="Unassembled WGS sequence"/>
</dbReference>
<accession>A0A3A3FY77</accession>
<gene>
    <name evidence="4" type="ORF">D3871_25615</name>
</gene>
<keyword evidence="2" id="KW-0186">Copper</keyword>
<dbReference type="OrthoDB" id="5431326at2"/>
<protein>
    <recommendedName>
        <fullName evidence="2">Superoxide dismutase [Cu-Zn]</fullName>
        <ecNumber evidence="2">1.15.1.1</ecNumber>
    </recommendedName>
</protein>
<dbReference type="AlphaFoldDB" id="A0A3A3FY77"/>
<proteinExistence type="inferred from homology"/>
<comment type="function">
    <text evidence="2">Destroys radicals which are normally produced within the cells and which are toxic to biological systems.</text>
</comment>
<evidence type="ECO:0000313" key="5">
    <source>
        <dbReference type="Proteomes" id="UP000265955"/>
    </source>
</evidence>
<evidence type="ECO:0000256" key="1">
    <source>
        <dbReference type="ARBA" id="ARBA00010457"/>
    </source>
</evidence>
<dbReference type="InterPro" id="IPR018152">
    <property type="entry name" value="SOD_Cu/Zn_BS"/>
</dbReference>
<evidence type="ECO:0000313" key="4">
    <source>
        <dbReference type="EMBL" id="RJF92039.1"/>
    </source>
</evidence>
<dbReference type="GO" id="GO:0004784">
    <property type="term" value="F:superoxide dismutase activity"/>
    <property type="evidence" value="ECO:0007669"/>
    <property type="project" value="UniProtKB-EC"/>
</dbReference>
<dbReference type="InterPro" id="IPR024134">
    <property type="entry name" value="SOD_Cu/Zn_/chaperone"/>
</dbReference>
<comment type="catalytic activity">
    <reaction evidence="2">
        <text>2 superoxide + 2 H(+) = H2O2 + O2</text>
        <dbReference type="Rhea" id="RHEA:20696"/>
        <dbReference type="ChEBI" id="CHEBI:15378"/>
        <dbReference type="ChEBI" id="CHEBI:15379"/>
        <dbReference type="ChEBI" id="CHEBI:16240"/>
        <dbReference type="ChEBI" id="CHEBI:18421"/>
        <dbReference type="EC" id="1.15.1.1"/>
    </reaction>
</comment>
<dbReference type="PANTHER" id="PTHR10003">
    <property type="entry name" value="SUPEROXIDE DISMUTASE CU-ZN -RELATED"/>
    <property type="match status" value="1"/>
</dbReference>